<feature type="transmembrane region" description="Helical" evidence="10">
    <location>
        <begin position="372"/>
        <end position="397"/>
    </location>
</feature>
<evidence type="ECO:0000256" key="8">
    <source>
        <dbReference type="ARBA" id="ARBA00023136"/>
    </source>
</evidence>
<dbReference type="PRINTS" id="PR01410">
    <property type="entry name" value="CCBIOGENESIS"/>
</dbReference>
<dbReference type="Pfam" id="PF01578">
    <property type="entry name" value="Cytochrom_C_asm"/>
    <property type="match status" value="1"/>
</dbReference>
<keyword evidence="8 10" id="KW-0472">Membrane</keyword>
<evidence type="ECO:0000256" key="10">
    <source>
        <dbReference type="SAM" id="Phobius"/>
    </source>
</evidence>
<comment type="caution">
    <text evidence="13">The sequence shown here is derived from an EMBL/GenBank/DDBJ whole genome shotgun (WGS) entry which is preliminary data.</text>
</comment>
<evidence type="ECO:0008006" key="15">
    <source>
        <dbReference type="Google" id="ProtNLM"/>
    </source>
</evidence>
<dbReference type="AlphaFoldDB" id="A0A395LZ34"/>
<feature type="transmembrane region" description="Helical" evidence="10">
    <location>
        <begin position="473"/>
        <end position="491"/>
    </location>
</feature>
<evidence type="ECO:0000259" key="11">
    <source>
        <dbReference type="Pfam" id="PF01578"/>
    </source>
</evidence>
<dbReference type="InterPro" id="IPR003568">
    <property type="entry name" value="Cyt_c_biogenesis_CcmF"/>
</dbReference>
<comment type="similarity">
    <text evidence="2">Belongs to the CcmF/CycK/Ccl1/NrfE/CcsA family.</text>
</comment>
<feature type="transmembrane region" description="Helical" evidence="10">
    <location>
        <begin position="15"/>
        <end position="36"/>
    </location>
</feature>
<dbReference type="InterPro" id="IPR003567">
    <property type="entry name" value="Cyt_c_biogenesis"/>
</dbReference>
<feature type="transmembrane region" description="Helical" evidence="10">
    <location>
        <begin position="332"/>
        <end position="352"/>
    </location>
</feature>
<dbReference type="GO" id="GO:0015232">
    <property type="term" value="F:heme transmembrane transporter activity"/>
    <property type="evidence" value="ECO:0007669"/>
    <property type="project" value="InterPro"/>
</dbReference>
<evidence type="ECO:0000313" key="13">
    <source>
        <dbReference type="EMBL" id="RFM23752.1"/>
    </source>
</evidence>
<comment type="subcellular location">
    <subcellularLocation>
        <location evidence="1">Cell inner membrane</location>
        <topology evidence="1">Multi-pass membrane protein</topology>
    </subcellularLocation>
</comment>
<evidence type="ECO:0000256" key="5">
    <source>
        <dbReference type="ARBA" id="ARBA00022692"/>
    </source>
</evidence>
<feature type="domain" description="Cytochrome c-type biogenesis protein CcmF C-terminal" evidence="12">
    <location>
        <begin position="337"/>
        <end position="600"/>
    </location>
</feature>
<sequence length="641" mass="71522">MPSSMPTDSLFAEFLTGKFVTIFGFVAALVATIAYFKAAQSEQDRVAEQEWRAMGRYAFLAMFIAIVINGSHLLYLILTHQFQYNYVKSYSDTTLELFYLISTFYAGQEGSFMLWMFYGALLGLFVIRTAKEYEAPVMAVLALSQAFLLSMIMGIQVPGIGVIGSDPFALVMGEVPKEGDGLNALLQNPWMVIHPPTLFLGFSSLIVPFSFAIAALWKNKYDDWVRPALPWILFSAMTLGAGIMMGGYWAYKVLGWGGYWGWDPVENSSLVPWLMIVALLHTTLVQRKRGSLKRFNLFLAILAYSTILYSAFLTRSGVLGDTSVHSFTDLGLYNQLLAFCLVFFGGGLFLLLWRLRSIQSVQYADSIYSREFFLFCGSLVLMLIGLVVLAGTSTPLIDQILGRPITKIEPDFYNKTTLPMAIMIGLLSAIGQVIWWKKNTLDNLLKNLAIPLSLAMAFTSVLVIFGMKDWGMILLSLTAAFSLFANGQVFLKVARSNLRFAGGALTHVGVGLMLLGIVASGKYDESRFVELPIGHPVQVFGKELTYLGIEKVDGSKNGFKIAVKEGEKQHLAMPIMYETRRMSVQNPDVLHEWNKDFYIAPVNLMRRPSGNRLILGKDEVQTVQGYSIKFTGFKMYQDPNT</sequence>
<evidence type="ECO:0000256" key="3">
    <source>
        <dbReference type="ARBA" id="ARBA00022475"/>
    </source>
</evidence>
<evidence type="ECO:0000313" key="14">
    <source>
        <dbReference type="Proteomes" id="UP000266389"/>
    </source>
</evidence>
<evidence type="ECO:0000256" key="1">
    <source>
        <dbReference type="ARBA" id="ARBA00004429"/>
    </source>
</evidence>
<proteinExistence type="inferred from homology"/>
<dbReference type="Proteomes" id="UP000266389">
    <property type="component" value="Unassembled WGS sequence"/>
</dbReference>
<evidence type="ECO:0000259" key="12">
    <source>
        <dbReference type="Pfam" id="PF16327"/>
    </source>
</evidence>
<comment type="function">
    <text evidence="9">Required for the biogenesis of c-type cytochromes. Possible subunit of a heme lyase.</text>
</comment>
<feature type="domain" description="Cytochrome c assembly protein" evidence="11">
    <location>
        <begin position="109"/>
        <end position="316"/>
    </location>
</feature>
<keyword evidence="6" id="KW-0201">Cytochrome c-type biogenesis</keyword>
<name>A0A395LZ34_9BACT</name>
<dbReference type="PANTHER" id="PTHR43653">
    <property type="entry name" value="CYTOCHROME C ASSEMBLY PROTEIN-RELATED"/>
    <property type="match status" value="1"/>
</dbReference>
<gene>
    <name evidence="13" type="ORF">D0433_09510</name>
</gene>
<feature type="transmembrane region" description="Helical" evidence="10">
    <location>
        <begin position="198"/>
        <end position="217"/>
    </location>
</feature>
<dbReference type="PRINTS" id="PR01411">
    <property type="entry name" value="CCMFBIOGNSIS"/>
</dbReference>
<keyword evidence="4" id="KW-0997">Cell inner membrane</keyword>
<dbReference type="PANTHER" id="PTHR43653:SF1">
    <property type="entry name" value="CYTOCHROME C-TYPE BIOGENESIS PROTEIN CCMF"/>
    <property type="match status" value="1"/>
</dbReference>
<evidence type="ECO:0000256" key="2">
    <source>
        <dbReference type="ARBA" id="ARBA00009186"/>
    </source>
</evidence>
<dbReference type="GO" id="GO:0020037">
    <property type="term" value="F:heme binding"/>
    <property type="evidence" value="ECO:0007669"/>
    <property type="project" value="InterPro"/>
</dbReference>
<evidence type="ECO:0000256" key="6">
    <source>
        <dbReference type="ARBA" id="ARBA00022748"/>
    </source>
</evidence>
<evidence type="ECO:0000256" key="4">
    <source>
        <dbReference type="ARBA" id="ARBA00022519"/>
    </source>
</evidence>
<keyword evidence="7 10" id="KW-1133">Transmembrane helix</keyword>
<evidence type="ECO:0000256" key="9">
    <source>
        <dbReference type="ARBA" id="ARBA00037230"/>
    </source>
</evidence>
<feature type="transmembrane region" description="Helical" evidence="10">
    <location>
        <begin position="270"/>
        <end position="286"/>
    </location>
</feature>
<feature type="transmembrane region" description="Helical" evidence="10">
    <location>
        <begin position="57"/>
        <end position="78"/>
    </location>
</feature>
<dbReference type="Pfam" id="PF16327">
    <property type="entry name" value="CcmF_C"/>
    <property type="match status" value="1"/>
</dbReference>
<dbReference type="EMBL" id="PHFL01000059">
    <property type="protein sequence ID" value="RFM23752.1"/>
    <property type="molecule type" value="Genomic_DNA"/>
</dbReference>
<dbReference type="InterPro" id="IPR032523">
    <property type="entry name" value="CcmF_C"/>
</dbReference>
<organism evidence="13 14">
    <name type="scientific">Candidatus Thermochlorobacter aerophilus</name>
    <dbReference type="NCBI Taxonomy" id="1868324"/>
    <lineage>
        <taxon>Bacteria</taxon>
        <taxon>Pseudomonadati</taxon>
        <taxon>Chlorobiota</taxon>
        <taxon>Chlorobiia</taxon>
        <taxon>Chlorobiales</taxon>
        <taxon>Candidatus Thermochlorobacteriaceae</taxon>
        <taxon>Candidatus Thermochlorobacter</taxon>
    </lineage>
</organism>
<dbReference type="InterPro" id="IPR002541">
    <property type="entry name" value="Cyt_c_assembly"/>
</dbReference>
<feature type="transmembrane region" description="Helical" evidence="10">
    <location>
        <begin position="417"/>
        <end position="436"/>
    </location>
</feature>
<evidence type="ECO:0000256" key="7">
    <source>
        <dbReference type="ARBA" id="ARBA00022989"/>
    </source>
</evidence>
<protein>
    <recommendedName>
        <fullName evidence="15">Cytochrome C biogenesis protein</fullName>
    </recommendedName>
</protein>
<reference evidence="13 14" key="1">
    <citation type="journal article" date="2011" name="ISME J.">
        <title>Community ecology of hot spring cyanobacterial mats: predominant populations and their functional potential.</title>
        <authorList>
            <person name="Klatt C.G."/>
            <person name="Wood J.M."/>
            <person name="Rusch D.B."/>
            <person name="Bateson M.M."/>
            <person name="Hamamura N."/>
            <person name="Heidelberg J.F."/>
            <person name="Grossman A.R."/>
            <person name="Bhaya D."/>
            <person name="Cohan F.M."/>
            <person name="Kuhl M."/>
            <person name="Bryant D.A."/>
            <person name="Ward D.M."/>
        </authorList>
    </citation>
    <scope>NUCLEOTIDE SEQUENCE [LARGE SCALE GENOMIC DNA]</scope>
    <source>
        <strain evidence="13">OS</strain>
    </source>
</reference>
<feature type="transmembrane region" description="Helical" evidence="10">
    <location>
        <begin position="229"/>
        <end position="250"/>
    </location>
</feature>
<feature type="transmembrane region" description="Helical" evidence="10">
    <location>
        <begin position="498"/>
        <end position="519"/>
    </location>
</feature>
<feature type="transmembrane region" description="Helical" evidence="10">
    <location>
        <begin position="98"/>
        <end position="127"/>
    </location>
</feature>
<feature type="transmembrane region" description="Helical" evidence="10">
    <location>
        <begin position="295"/>
        <end position="312"/>
    </location>
</feature>
<accession>A0A395LZ34</accession>
<dbReference type="GO" id="GO:0005886">
    <property type="term" value="C:plasma membrane"/>
    <property type="evidence" value="ECO:0007669"/>
    <property type="project" value="UniProtKB-SubCell"/>
</dbReference>
<keyword evidence="3" id="KW-1003">Cell membrane</keyword>
<keyword evidence="5 10" id="KW-0812">Transmembrane</keyword>
<dbReference type="GO" id="GO:0017004">
    <property type="term" value="P:cytochrome complex assembly"/>
    <property type="evidence" value="ECO:0007669"/>
    <property type="project" value="UniProtKB-KW"/>
</dbReference>
<feature type="transmembrane region" description="Helical" evidence="10">
    <location>
        <begin position="448"/>
        <end position="467"/>
    </location>
</feature>
<feature type="transmembrane region" description="Helical" evidence="10">
    <location>
        <begin position="139"/>
        <end position="163"/>
    </location>
</feature>